<sequence length="243" mass="26330">MQRCRGAVPGAVPDDRVSISRARAGCYGQLVPAAQADRTWQRGVAISGAWTWLETWSPLACDVSPRQTVSRVCAEGRQNLLGSIRSEAGWAYEWLRQAVARERRLATDTGDWCAGAGGTNWACAVAAHGCDCPCRVARACHLLVERAGFVSDGLRCGDRGGSCATAYEHPASFCRAWQLHKHGGEGVARWSARFLARLAPAGRGFAVFGSSGRVCSASPRVRRRRRLELATRRVAPVRWPSAP</sequence>
<protein>
    <submittedName>
        <fullName evidence="1">Uncharacterized protein</fullName>
    </submittedName>
</protein>
<name>A0A177C267_9PLEO</name>
<dbReference type="InParanoid" id="A0A177C267"/>
<gene>
    <name evidence="1" type="ORF">CC84DRAFT_324897</name>
</gene>
<reference evidence="1 2" key="1">
    <citation type="submission" date="2016-05" db="EMBL/GenBank/DDBJ databases">
        <title>Comparative analysis of secretome profiles of manganese(II)-oxidizing ascomycete fungi.</title>
        <authorList>
            <consortium name="DOE Joint Genome Institute"/>
            <person name="Zeiner C.A."/>
            <person name="Purvine S.O."/>
            <person name="Zink E.M."/>
            <person name="Wu S."/>
            <person name="Pasa-Tolic L."/>
            <person name="Chaput D.L."/>
            <person name="Haridas S."/>
            <person name="Grigoriev I.V."/>
            <person name="Santelli C.M."/>
            <person name="Hansel C.M."/>
        </authorList>
    </citation>
    <scope>NUCLEOTIDE SEQUENCE [LARGE SCALE GENOMIC DNA]</scope>
    <source>
        <strain evidence="1 2">AP3s5-JAC2a</strain>
    </source>
</reference>
<evidence type="ECO:0000313" key="2">
    <source>
        <dbReference type="Proteomes" id="UP000077069"/>
    </source>
</evidence>
<dbReference type="RefSeq" id="XP_018031095.1">
    <property type="nucleotide sequence ID" value="XM_018185855.1"/>
</dbReference>
<evidence type="ECO:0000313" key="1">
    <source>
        <dbReference type="EMBL" id="OAG00730.1"/>
    </source>
</evidence>
<dbReference type="Proteomes" id="UP000077069">
    <property type="component" value="Unassembled WGS sequence"/>
</dbReference>
<proteinExistence type="predicted"/>
<dbReference type="GeneID" id="28769341"/>
<dbReference type="AlphaFoldDB" id="A0A177C267"/>
<keyword evidence="2" id="KW-1185">Reference proteome</keyword>
<accession>A0A177C267</accession>
<dbReference type="EMBL" id="KV441559">
    <property type="protein sequence ID" value="OAG00730.1"/>
    <property type="molecule type" value="Genomic_DNA"/>
</dbReference>
<organism evidence="1 2">
    <name type="scientific">Paraphaeosphaeria sporulosa</name>
    <dbReference type="NCBI Taxonomy" id="1460663"/>
    <lineage>
        <taxon>Eukaryota</taxon>
        <taxon>Fungi</taxon>
        <taxon>Dikarya</taxon>
        <taxon>Ascomycota</taxon>
        <taxon>Pezizomycotina</taxon>
        <taxon>Dothideomycetes</taxon>
        <taxon>Pleosporomycetidae</taxon>
        <taxon>Pleosporales</taxon>
        <taxon>Massarineae</taxon>
        <taxon>Didymosphaeriaceae</taxon>
        <taxon>Paraphaeosphaeria</taxon>
    </lineage>
</organism>